<evidence type="ECO:0000313" key="2">
    <source>
        <dbReference type="EMBL" id="RDI68530.1"/>
    </source>
</evidence>
<evidence type="ECO:0000256" key="1">
    <source>
        <dbReference type="SAM" id="Phobius"/>
    </source>
</evidence>
<keyword evidence="1" id="KW-1133">Transmembrane helix</keyword>
<keyword evidence="1" id="KW-0472">Membrane</keyword>
<organism evidence="2 3">
    <name type="scientific">Nocardia pseudobrasiliensis</name>
    <dbReference type="NCBI Taxonomy" id="45979"/>
    <lineage>
        <taxon>Bacteria</taxon>
        <taxon>Bacillati</taxon>
        <taxon>Actinomycetota</taxon>
        <taxon>Actinomycetes</taxon>
        <taxon>Mycobacteriales</taxon>
        <taxon>Nocardiaceae</taxon>
        <taxon>Nocardia</taxon>
    </lineage>
</organism>
<protein>
    <submittedName>
        <fullName evidence="2">Uncharacterized protein</fullName>
    </submittedName>
</protein>
<dbReference type="STRING" id="1210086.GCA_001613105_04848"/>
<dbReference type="Proteomes" id="UP000254869">
    <property type="component" value="Unassembled WGS sequence"/>
</dbReference>
<dbReference type="AlphaFoldDB" id="A0A370ID39"/>
<feature type="transmembrane region" description="Helical" evidence="1">
    <location>
        <begin position="112"/>
        <end position="129"/>
    </location>
</feature>
<name>A0A370ID39_9NOCA</name>
<keyword evidence="1" id="KW-0812">Transmembrane</keyword>
<evidence type="ECO:0000313" key="3">
    <source>
        <dbReference type="Proteomes" id="UP000254869"/>
    </source>
</evidence>
<accession>A0A370ID39</accession>
<reference evidence="2 3" key="1">
    <citation type="submission" date="2018-07" db="EMBL/GenBank/DDBJ databases">
        <title>Genomic Encyclopedia of Type Strains, Phase IV (KMG-IV): sequencing the most valuable type-strain genomes for metagenomic binning, comparative biology and taxonomic classification.</title>
        <authorList>
            <person name="Goeker M."/>
        </authorList>
    </citation>
    <scope>NUCLEOTIDE SEQUENCE [LARGE SCALE GENOMIC DNA]</scope>
    <source>
        <strain evidence="2 3">DSM 44290</strain>
    </source>
</reference>
<keyword evidence="3" id="KW-1185">Reference proteome</keyword>
<dbReference type="EMBL" id="QQBC01000001">
    <property type="protein sequence ID" value="RDI68530.1"/>
    <property type="molecule type" value="Genomic_DNA"/>
</dbReference>
<feature type="transmembrane region" description="Helical" evidence="1">
    <location>
        <begin position="21"/>
        <end position="49"/>
    </location>
</feature>
<proteinExistence type="predicted"/>
<dbReference type="RefSeq" id="WP_082876168.1">
    <property type="nucleotide sequence ID" value="NZ_QQBC01000001.1"/>
</dbReference>
<feature type="transmembrane region" description="Helical" evidence="1">
    <location>
        <begin position="84"/>
        <end position="100"/>
    </location>
</feature>
<gene>
    <name evidence="2" type="ORF">DFR76_10165</name>
</gene>
<sequence>MTAAIDRVPAAAEGRGLAWSVLGAVLAAVLVLDGLLTLALEVLFLPLYIGGTPVPISAAVAALVNIALIAGMGAVVARPAAMSLPLVAWLLGFLFCSTAGPGGDVMLTDNWASPLLLACGLVPAGFYLFRRAFPARG</sequence>
<comment type="caution">
    <text evidence="2">The sequence shown here is derived from an EMBL/GenBank/DDBJ whole genome shotgun (WGS) entry which is preliminary data.</text>
</comment>
<feature type="transmembrane region" description="Helical" evidence="1">
    <location>
        <begin position="55"/>
        <end position="77"/>
    </location>
</feature>